<dbReference type="GO" id="GO:0030245">
    <property type="term" value="P:cellulose catabolic process"/>
    <property type="evidence" value="ECO:0007669"/>
    <property type="project" value="InterPro"/>
</dbReference>
<dbReference type="InterPro" id="IPR036434">
    <property type="entry name" value="Beta_cellobiohydrolase_sf"/>
</dbReference>
<organism evidence="4 5">
    <name type="scientific">Saprolegnia parasitica (strain CBS 223.65)</name>
    <dbReference type="NCBI Taxonomy" id="695850"/>
    <lineage>
        <taxon>Eukaryota</taxon>
        <taxon>Sar</taxon>
        <taxon>Stramenopiles</taxon>
        <taxon>Oomycota</taxon>
        <taxon>Saprolegniomycetes</taxon>
        <taxon>Saprolegniales</taxon>
        <taxon>Saprolegniaceae</taxon>
        <taxon>Saprolegnia</taxon>
    </lineage>
</organism>
<dbReference type="PANTHER" id="PTHR34876:SF4">
    <property type="entry name" value="1,4-BETA-D-GLUCAN CELLOBIOHYDROLASE C-RELATED"/>
    <property type="match status" value="1"/>
</dbReference>
<dbReference type="KEGG" id="spar:SPRG_13822"/>
<sequence>MQLSTILLWFLPVALGNLCVVPPYSYTSNSDPALATALSVLQQSPIGTWVNDNGHNPVPGVLSKCGNGDVPIFVIYGLPNKDCAAGYSGGGTNKNTEQYTSWLQTIVSAVGSREVIYIVEPDALGLLSQQGCAVNLAYELNLKTAVTVLSQNTNAHIYVDVAGWATESVAISVLQTLKSAGRLAGISINTSNYQSNDAMLRVCSTYSSATGGLHCVIDTSRNYRGSPQNEWCNAKSAGIGAPPTDTTNHALVDYYLWLKVPGESDGQCTDSGRSSDAMAGPGAGQFFPQGFTSLWNNGYYVAQGAAPIGGAPPQATAAPVPAPPPATTAPEVTPAPETTQTPASSTPTPTPTTDAPTTPTTDAPTTPTTDAPTSSTTEAPTYPTHELDNDDDEYPCEIDESDVATMPPRTTPPPPTETKAENVTTPAPAAVNLAAAMQSDAAVEAPPTLLSPGGTVAIALAAIALVALVVVSVFSVRRHRNRFGDRDDNVVALDSTGIAVLLSTPAAKL</sequence>
<dbReference type="PANTHER" id="PTHR34876">
    <property type="match status" value="1"/>
</dbReference>
<dbReference type="OMA" id="QNTNAHI"/>
<feature type="transmembrane region" description="Helical" evidence="2">
    <location>
        <begin position="456"/>
        <end position="476"/>
    </location>
</feature>
<keyword evidence="2" id="KW-0472">Membrane</keyword>
<evidence type="ECO:0008006" key="6">
    <source>
        <dbReference type="Google" id="ProtNLM"/>
    </source>
</evidence>
<dbReference type="Proteomes" id="UP000030745">
    <property type="component" value="Unassembled WGS sequence"/>
</dbReference>
<keyword evidence="3" id="KW-0732">Signal</keyword>
<evidence type="ECO:0000256" key="3">
    <source>
        <dbReference type="SAM" id="SignalP"/>
    </source>
</evidence>
<dbReference type="GO" id="GO:0004553">
    <property type="term" value="F:hydrolase activity, hydrolyzing O-glycosyl compounds"/>
    <property type="evidence" value="ECO:0007669"/>
    <property type="project" value="InterPro"/>
</dbReference>
<gene>
    <name evidence="4" type="ORF">SPRG_13822</name>
</gene>
<keyword evidence="2" id="KW-1133">Transmembrane helix</keyword>
<evidence type="ECO:0000256" key="2">
    <source>
        <dbReference type="SAM" id="Phobius"/>
    </source>
</evidence>
<keyword evidence="5" id="KW-1185">Reference proteome</keyword>
<evidence type="ECO:0000313" key="4">
    <source>
        <dbReference type="EMBL" id="KDO21116.1"/>
    </source>
</evidence>
<name>A0A067C3J0_SAPPC</name>
<dbReference type="Gene3D" id="3.20.20.40">
    <property type="entry name" value="1, 4-beta cellobiohydrolase"/>
    <property type="match status" value="1"/>
</dbReference>
<feature type="compositionally biased region" description="Acidic residues" evidence="1">
    <location>
        <begin position="388"/>
        <end position="402"/>
    </location>
</feature>
<keyword evidence="2" id="KW-0812">Transmembrane</keyword>
<accession>A0A067C3J0</accession>
<dbReference type="PRINTS" id="PR00733">
    <property type="entry name" value="GLHYDRLASE6"/>
</dbReference>
<dbReference type="GeneID" id="24135673"/>
<dbReference type="Pfam" id="PF01341">
    <property type="entry name" value="Glyco_hydro_6"/>
    <property type="match status" value="1"/>
</dbReference>
<dbReference type="SUPFAM" id="SSF51989">
    <property type="entry name" value="Glycosyl hydrolases family 6, cellulases"/>
    <property type="match status" value="1"/>
</dbReference>
<feature type="signal peptide" evidence="3">
    <location>
        <begin position="1"/>
        <end position="16"/>
    </location>
</feature>
<dbReference type="VEuPathDB" id="FungiDB:SPRG_13822"/>
<feature type="chain" id="PRO_5025379359" description="Glycoside hydrolase" evidence="3">
    <location>
        <begin position="17"/>
        <end position="509"/>
    </location>
</feature>
<dbReference type="InterPro" id="IPR016288">
    <property type="entry name" value="Beta_cellobiohydrolase"/>
</dbReference>
<dbReference type="RefSeq" id="XP_012208208.1">
    <property type="nucleotide sequence ID" value="XM_012352818.1"/>
</dbReference>
<feature type="region of interest" description="Disordered" evidence="1">
    <location>
        <begin position="312"/>
        <end position="423"/>
    </location>
</feature>
<feature type="compositionally biased region" description="Low complexity" evidence="1">
    <location>
        <begin position="328"/>
        <end position="384"/>
    </location>
</feature>
<dbReference type="EMBL" id="KK583295">
    <property type="protein sequence ID" value="KDO21116.1"/>
    <property type="molecule type" value="Genomic_DNA"/>
</dbReference>
<evidence type="ECO:0000256" key="1">
    <source>
        <dbReference type="SAM" id="MobiDB-lite"/>
    </source>
</evidence>
<reference evidence="4 5" key="1">
    <citation type="journal article" date="2013" name="PLoS Genet.">
        <title>Distinctive expansion of potential virulence genes in the genome of the oomycete fish pathogen Saprolegnia parasitica.</title>
        <authorList>
            <person name="Jiang R.H."/>
            <person name="de Bruijn I."/>
            <person name="Haas B.J."/>
            <person name="Belmonte R."/>
            <person name="Lobach L."/>
            <person name="Christie J."/>
            <person name="van den Ackerveken G."/>
            <person name="Bottin A."/>
            <person name="Bulone V."/>
            <person name="Diaz-Moreno S.M."/>
            <person name="Dumas B."/>
            <person name="Fan L."/>
            <person name="Gaulin E."/>
            <person name="Govers F."/>
            <person name="Grenville-Briggs L.J."/>
            <person name="Horner N.R."/>
            <person name="Levin J.Z."/>
            <person name="Mammella M."/>
            <person name="Meijer H.J."/>
            <person name="Morris P."/>
            <person name="Nusbaum C."/>
            <person name="Oome S."/>
            <person name="Phillips A.J."/>
            <person name="van Rooyen D."/>
            <person name="Rzeszutek E."/>
            <person name="Saraiva M."/>
            <person name="Secombes C.J."/>
            <person name="Seidl M.F."/>
            <person name="Snel B."/>
            <person name="Stassen J.H."/>
            <person name="Sykes S."/>
            <person name="Tripathy S."/>
            <person name="van den Berg H."/>
            <person name="Vega-Arreguin J.C."/>
            <person name="Wawra S."/>
            <person name="Young S.K."/>
            <person name="Zeng Q."/>
            <person name="Dieguez-Uribeondo J."/>
            <person name="Russ C."/>
            <person name="Tyler B.M."/>
            <person name="van West P."/>
        </authorList>
    </citation>
    <scope>NUCLEOTIDE SEQUENCE [LARGE SCALE GENOMIC DNA]</scope>
    <source>
        <strain evidence="4 5">CBS 223.65</strain>
    </source>
</reference>
<proteinExistence type="predicted"/>
<dbReference type="OrthoDB" id="76432at2759"/>
<protein>
    <recommendedName>
        <fullName evidence="6">Glycoside hydrolase</fullName>
    </recommendedName>
</protein>
<dbReference type="AlphaFoldDB" id="A0A067C3J0"/>
<dbReference type="STRING" id="695850.A0A067C3J0"/>
<evidence type="ECO:0000313" key="5">
    <source>
        <dbReference type="Proteomes" id="UP000030745"/>
    </source>
</evidence>